<keyword evidence="4 11" id="KW-0732">Signal</keyword>
<name>A0A8H8CQN6_PSICU</name>
<feature type="signal peptide" evidence="11">
    <location>
        <begin position="1"/>
        <end position="20"/>
    </location>
</feature>
<evidence type="ECO:0000256" key="4">
    <source>
        <dbReference type="ARBA" id="ARBA00022729"/>
    </source>
</evidence>
<organism evidence="13">
    <name type="scientific">Psilocybe cubensis</name>
    <name type="common">Psychedelic mushroom</name>
    <name type="synonym">Stropharia cubensis</name>
    <dbReference type="NCBI Taxonomy" id="181762"/>
    <lineage>
        <taxon>Eukaryota</taxon>
        <taxon>Fungi</taxon>
        <taxon>Dikarya</taxon>
        <taxon>Basidiomycota</taxon>
        <taxon>Agaricomycotina</taxon>
        <taxon>Agaricomycetes</taxon>
        <taxon>Agaricomycetidae</taxon>
        <taxon>Agaricales</taxon>
        <taxon>Agaricineae</taxon>
        <taxon>Strophariaceae</taxon>
        <taxon>Psilocybe</taxon>
    </lineage>
</organism>
<dbReference type="Pfam" id="PF09430">
    <property type="entry name" value="EMC7_beta-sandw"/>
    <property type="match status" value="1"/>
</dbReference>
<feature type="transmembrane region" description="Helical" evidence="10">
    <location>
        <begin position="141"/>
        <end position="163"/>
    </location>
</feature>
<evidence type="ECO:0000256" key="6">
    <source>
        <dbReference type="ARBA" id="ARBA00023136"/>
    </source>
</evidence>
<comment type="caution">
    <text evidence="13">The sequence shown here is derived from an EMBL/GenBank/DDBJ whole genome shotgun (WGS) entry which is preliminary data.</text>
</comment>
<evidence type="ECO:0000256" key="5">
    <source>
        <dbReference type="ARBA" id="ARBA00022989"/>
    </source>
</evidence>
<dbReference type="InterPro" id="IPR013784">
    <property type="entry name" value="Carb-bd-like_fold"/>
</dbReference>
<dbReference type="SUPFAM" id="SSF49452">
    <property type="entry name" value="Starch-binding domain-like"/>
    <property type="match status" value="1"/>
</dbReference>
<comment type="similarity">
    <text evidence="2">Belongs to the EMC7 family.</text>
</comment>
<dbReference type="Gene3D" id="2.60.40.1120">
    <property type="entry name" value="Carboxypeptidase-like, regulatory domain"/>
    <property type="match status" value="1"/>
</dbReference>
<proteinExistence type="inferred from homology"/>
<evidence type="ECO:0000256" key="9">
    <source>
        <dbReference type="SAM" id="MobiDB-lite"/>
    </source>
</evidence>
<evidence type="ECO:0000259" key="12">
    <source>
        <dbReference type="Pfam" id="PF09430"/>
    </source>
</evidence>
<dbReference type="PANTHER" id="PTHR13605">
    <property type="entry name" value="ER MEMBRANE PROTEIN COMPLEX SUBUNIT 7"/>
    <property type="match status" value="1"/>
</dbReference>
<feature type="region of interest" description="Disordered" evidence="9">
    <location>
        <begin position="204"/>
        <end position="229"/>
    </location>
</feature>
<dbReference type="OrthoDB" id="27095at2759"/>
<gene>
    <name evidence="13" type="ORF">JR316_000841</name>
</gene>
<evidence type="ECO:0000256" key="7">
    <source>
        <dbReference type="ARBA" id="ARBA00023277"/>
    </source>
</evidence>
<keyword evidence="7" id="KW-0119">Carbohydrate metabolism</keyword>
<evidence type="ECO:0000256" key="3">
    <source>
        <dbReference type="ARBA" id="ARBA00022692"/>
    </source>
</evidence>
<reference evidence="13" key="1">
    <citation type="submission" date="2021-02" db="EMBL/GenBank/DDBJ databases">
        <title>Psilocybe cubensis genome.</title>
        <authorList>
            <person name="Mckernan K.J."/>
            <person name="Crawford S."/>
            <person name="Trippe A."/>
            <person name="Kane L.T."/>
            <person name="Mclaughlin S."/>
        </authorList>
    </citation>
    <scope>NUCLEOTIDE SEQUENCE [LARGE SCALE GENOMIC DNA]</scope>
    <source>
        <strain evidence="13">MGC-MH-2018</strain>
    </source>
</reference>
<sequence length="229" mass="24991">MTRISLFLLQLLSCVVVVFSFDITGKVLWNDECPDTTALGQAKVSLNEGILTGGITRNGEFTIPDVPWGTYILTILAHDYYFDQVRIDVSNSTSPEVRPYVAGTPMDPPSTIFLPYPISLTPREKYVYFVPPERFNLAGMLANPMMLLMVGGGVMMLAMPYLIKNLDPEALEELKEQQGKMGSIQNAFQNGDFKSGFSSLMAAADQPAQASPSKAGGAAKARGNKKAKR</sequence>
<evidence type="ECO:0000256" key="8">
    <source>
        <dbReference type="ARBA" id="ARBA00023326"/>
    </source>
</evidence>
<dbReference type="GO" id="GO:0000272">
    <property type="term" value="P:polysaccharide catabolic process"/>
    <property type="evidence" value="ECO:0007669"/>
    <property type="project" value="UniProtKB-KW"/>
</dbReference>
<dbReference type="InterPro" id="IPR039163">
    <property type="entry name" value="EMC7"/>
</dbReference>
<keyword evidence="3 10" id="KW-0812">Transmembrane</keyword>
<evidence type="ECO:0000256" key="10">
    <source>
        <dbReference type="SAM" id="Phobius"/>
    </source>
</evidence>
<evidence type="ECO:0000256" key="1">
    <source>
        <dbReference type="ARBA" id="ARBA00004167"/>
    </source>
</evidence>
<dbReference type="GO" id="GO:0030246">
    <property type="term" value="F:carbohydrate binding"/>
    <property type="evidence" value="ECO:0007669"/>
    <property type="project" value="InterPro"/>
</dbReference>
<keyword evidence="8" id="KW-0624">Polysaccharide degradation</keyword>
<evidence type="ECO:0000256" key="11">
    <source>
        <dbReference type="SAM" id="SignalP"/>
    </source>
</evidence>
<evidence type="ECO:0000313" key="13">
    <source>
        <dbReference type="EMBL" id="KAG5174183.1"/>
    </source>
</evidence>
<feature type="domain" description="ER membrane protein complex subunit 7 beta-sandwich" evidence="12">
    <location>
        <begin position="41"/>
        <end position="148"/>
    </location>
</feature>
<keyword evidence="5 10" id="KW-1133">Transmembrane helix</keyword>
<feature type="compositionally biased region" description="Low complexity" evidence="9">
    <location>
        <begin position="204"/>
        <end position="221"/>
    </location>
</feature>
<keyword evidence="6 10" id="KW-0472">Membrane</keyword>
<dbReference type="PANTHER" id="PTHR13605:SF4">
    <property type="entry name" value="ER MEMBRANE PROTEIN COMPLEX SUBUNIT 7"/>
    <property type="match status" value="1"/>
</dbReference>
<comment type="subcellular location">
    <subcellularLocation>
        <location evidence="1">Membrane</location>
        <topology evidence="1">Single-pass membrane protein</topology>
    </subcellularLocation>
</comment>
<dbReference type="AlphaFoldDB" id="A0A8H8CQN6"/>
<accession>A0A8H8CQN6</accession>
<dbReference type="GO" id="GO:0072546">
    <property type="term" value="C:EMC complex"/>
    <property type="evidence" value="ECO:0007669"/>
    <property type="project" value="TreeGrafter"/>
</dbReference>
<dbReference type="InterPro" id="IPR019008">
    <property type="entry name" value="Beta_sandwich_EMC7"/>
</dbReference>
<protein>
    <recommendedName>
        <fullName evidence="12">ER membrane protein complex subunit 7 beta-sandwich domain-containing protein</fullName>
    </recommendedName>
</protein>
<evidence type="ECO:0000256" key="2">
    <source>
        <dbReference type="ARBA" id="ARBA00008880"/>
    </source>
</evidence>
<feature type="chain" id="PRO_5034916673" description="ER membrane protein complex subunit 7 beta-sandwich domain-containing protein" evidence="11">
    <location>
        <begin position="21"/>
        <end position="229"/>
    </location>
</feature>
<dbReference type="EMBL" id="JAFIQS010000001">
    <property type="protein sequence ID" value="KAG5174183.1"/>
    <property type="molecule type" value="Genomic_DNA"/>
</dbReference>